<accession>A0A1E5E1J5</accession>
<protein>
    <recommendedName>
        <fullName evidence="3">Transcription elongation factor</fullName>
    </recommendedName>
</protein>
<dbReference type="Gene3D" id="3.10.50.30">
    <property type="entry name" value="Transcription elongation factor, GreA/GreB, C-terminal domain"/>
    <property type="match status" value="1"/>
</dbReference>
<reference evidence="1 2" key="1">
    <citation type="journal article" date="2012" name="Science">
        <title>Ecological populations of bacteria act as socially cohesive units of antibiotic production and resistance.</title>
        <authorList>
            <person name="Cordero O.X."/>
            <person name="Wildschutte H."/>
            <person name="Kirkup B."/>
            <person name="Proehl S."/>
            <person name="Ngo L."/>
            <person name="Hussain F."/>
            <person name="Le Roux F."/>
            <person name="Mincer T."/>
            <person name="Polz M.F."/>
        </authorList>
    </citation>
    <scope>NUCLEOTIDE SEQUENCE [LARGE SCALE GENOMIC DNA]</scope>
    <source>
        <strain evidence="1 2">1S-45</strain>
    </source>
</reference>
<dbReference type="SUPFAM" id="SSF54534">
    <property type="entry name" value="FKBP-like"/>
    <property type="match status" value="1"/>
</dbReference>
<evidence type="ECO:0000313" key="1">
    <source>
        <dbReference type="EMBL" id="OEF25144.1"/>
    </source>
</evidence>
<dbReference type="GO" id="GO:0003677">
    <property type="term" value="F:DNA binding"/>
    <property type="evidence" value="ECO:0007669"/>
    <property type="project" value="InterPro"/>
</dbReference>
<proteinExistence type="predicted"/>
<keyword evidence="2" id="KW-1185">Reference proteome</keyword>
<organism evidence="1 2">
    <name type="scientific">Vibrio rumoiensis 1S-45</name>
    <dbReference type="NCBI Taxonomy" id="1188252"/>
    <lineage>
        <taxon>Bacteria</taxon>
        <taxon>Pseudomonadati</taxon>
        <taxon>Pseudomonadota</taxon>
        <taxon>Gammaproteobacteria</taxon>
        <taxon>Vibrionales</taxon>
        <taxon>Vibrionaceae</taxon>
        <taxon>Vibrio</taxon>
    </lineage>
</organism>
<dbReference type="AlphaFoldDB" id="A0A1E5E1J5"/>
<dbReference type="InterPro" id="IPR036953">
    <property type="entry name" value="GreA/GreB_C_sf"/>
</dbReference>
<gene>
    <name evidence="1" type="ORF">A1QC_09675</name>
</gene>
<comment type="caution">
    <text evidence="1">The sequence shown here is derived from an EMBL/GenBank/DDBJ whole genome shotgun (WGS) entry which is preliminary data.</text>
</comment>
<sequence>MDKTMLHHVIVEKLTHLHSVALSATQTAIDTATDQENAPEHKYDTLSLEAAYLAHGQAQRLQQCAKDINTFKSLPIKHFSEEDLCSLGALIEVNDENDEHKWFFISPVAGGLRFDFNGILIQLVTSESPLGKGLVKSRVGDEFDMNIADHQKTYEIMTLL</sequence>
<dbReference type="eggNOG" id="COG0782">
    <property type="taxonomic scope" value="Bacteria"/>
</dbReference>
<evidence type="ECO:0008006" key="3">
    <source>
        <dbReference type="Google" id="ProtNLM"/>
    </source>
</evidence>
<dbReference type="GO" id="GO:0032784">
    <property type="term" value="P:regulation of DNA-templated transcription elongation"/>
    <property type="evidence" value="ECO:0007669"/>
    <property type="project" value="InterPro"/>
</dbReference>
<dbReference type="STRING" id="1188252.A1QC_09675"/>
<evidence type="ECO:0000313" key="2">
    <source>
        <dbReference type="Proteomes" id="UP000094070"/>
    </source>
</evidence>
<name>A0A1E5E1J5_9VIBR</name>
<dbReference type="EMBL" id="AJYK02000068">
    <property type="protein sequence ID" value="OEF25144.1"/>
    <property type="molecule type" value="Genomic_DNA"/>
</dbReference>
<dbReference type="Proteomes" id="UP000094070">
    <property type="component" value="Unassembled WGS sequence"/>
</dbReference>